<reference evidence="1" key="1">
    <citation type="journal article" date="2015" name="Nature">
        <title>Complex archaea that bridge the gap between prokaryotes and eukaryotes.</title>
        <authorList>
            <person name="Spang A."/>
            <person name="Saw J.H."/>
            <person name="Jorgensen S.L."/>
            <person name="Zaremba-Niedzwiedzka K."/>
            <person name="Martijn J."/>
            <person name="Lind A.E."/>
            <person name="van Eijk R."/>
            <person name="Schleper C."/>
            <person name="Guy L."/>
            <person name="Ettema T.J."/>
        </authorList>
    </citation>
    <scope>NUCLEOTIDE SEQUENCE</scope>
</reference>
<comment type="caution">
    <text evidence="1">The sequence shown here is derived from an EMBL/GenBank/DDBJ whole genome shotgun (WGS) entry which is preliminary data.</text>
</comment>
<dbReference type="EMBL" id="LAZR01060029">
    <property type="protein sequence ID" value="KKK66538.1"/>
    <property type="molecule type" value="Genomic_DNA"/>
</dbReference>
<protein>
    <submittedName>
        <fullName evidence="1">Uncharacterized protein</fullName>
    </submittedName>
</protein>
<proteinExistence type="predicted"/>
<organism evidence="1">
    <name type="scientific">marine sediment metagenome</name>
    <dbReference type="NCBI Taxonomy" id="412755"/>
    <lineage>
        <taxon>unclassified sequences</taxon>
        <taxon>metagenomes</taxon>
        <taxon>ecological metagenomes</taxon>
    </lineage>
</organism>
<sequence length="88" mass="10238">MKYIRVGKAEMKPDVYGGESCEEHIPRWMGYLYEDDETDLEIIKLDPKAFPAGTKILIEIPICPKCELQQELCKCGFDWMGWINESYS</sequence>
<evidence type="ECO:0000313" key="1">
    <source>
        <dbReference type="EMBL" id="KKK66538.1"/>
    </source>
</evidence>
<dbReference type="AlphaFoldDB" id="A0A0F8XCH1"/>
<name>A0A0F8XCH1_9ZZZZ</name>
<gene>
    <name evidence="1" type="ORF">LCGC14_2963080</name>
</gene>
<accession>A0A0F8XCH1</accession>